<dbReference type="AlphaFoldDB" id="A0A6G0XE59"/>
<protein>
    <submittedName>
        <fullName evidence="4">Uncharacterized protein</fullName>
    </submittedName>
</protein>
<dbReference type="EMBL" id="VJMJ01000075">
    <property type="protein sequence ID" value="KAF0738410.1"/>
    <property type="molecule type" value="Genomic_DNA"/>
</dbReference>
<dbReference type="PANTHER" id="PTHR24113:SF12">
    <property type="entry name" value="RAN GTPASE-ACTIVATING PROTEIN 1"/>
    <property type="match status" value="1"/>
</dbReference>
<dbReference type="Proteomes" id="UP000481153">
    <property type="component" value="Unassembled WGS sequence"/>
</dbReference>
<gene>
    <name evidence="4" type="ORF">Ae201684_005762</name>
</gene>
<keyword evidence="5" id="KW-1185">Reference proteome</keyword>
<keyword evidence="2" id="KW-0433">Leucine-rich repeat</keyword>
<dbReference type="GO" id="GO:0006913">
    <property type="term" value="P:nucleocytoplasmic transport"/>
    <property type="evidence" value="ECO:0007669"/>
    <property type="project" value="TreeGrafter"/>
</dbReference>
<dbReference type="SMART" id="SM00368">
    <property type="entry name" value="LRR_RI"/>
    <property type="match status" value="3"/>
</dbReference>
<accession>A0A6G0XE59</accession>
<sequence>MQCSVDRTIDGVLHVVLSPNLTPETLAVALQGLATLPRRHSMTRVHLSQPFSKFTLDLFRNLTLGVARVLAHCPHADWDISTVKDAPPLDLLVQVWLETFSTTQKLSLNLTRRKLTASNCHSLVLLHPFLCGLRMDANEQVVPSLFSTGIVWSQLESLELPRTFFPRYSQLFATFLQLIAPFQPNPALPALKRLSLESNSFSKVDIVHLASTLRFHQTLEHVSLAYSIPSLDIETALWLAYGLIQSPYSCISSLNLSGLPFQHEELTAMKNFDISQLLQEQERPEGSSPLGLHWIDQNSVNRSQASTVGEIIGWIQNAAGVVLPGQGLVWLDEKDIRGSVALSRGPPASLKHLIVDDIRHQGLLAPLIDIFPAVNRLESLRVRRYGHTGAELHQVLTRCAGLLSLDIKSCRFMEIDGIIDVWRMQPLVHPLQRLNLGNNLIGATGAIHLADALCHSGLVDLNVSKNLIGDLGLVALDHALESNQSLVRLTIDDADGSTAQIQFLGHHDNRPLCVASLPTTVKYLFIGILQEKHRALGGLDHSMWTQVADPSILQRIFAFAASLLVRQVRLVH</sequence>
<proteinExistence type="predicted"/>
<dbReference type="SUPFAM" id="SSF52047">
    <property type="entry name" value="RNI-like"/>
    <property type="match status" value="1"/>
</dbReference>
<comment type="caution">
    <text evidence="4">The sequence shown here is derived from an EMBL/GenBank/DDBJ whole genome shotgun (WGS) entry which is preliminary data.</text>
</comment>
<keyword evidence="1" id="KW-0343">GTPase activation</keyword>
<dbReference type="GO" id="GO:0005829">
    <property type="term" value="C:cytosol"/>
    <property type="evidence" value="ECO:0007669"/>
    <property type="project" value="TreeGrafter"/>
</dbReference>
<dbReference type="GO" id="GO:0005634">
    <property type="term" value="C:nucleus"/>
    <property type="evidence" value="ECO:0007669"/>
    <property type="project" value="TreeGrafter"/>
</dbReference>
<dbReference type="GO" id="GO:0048471">
    <property type="term" value="C:perinuclear region of cytoplasm"/>
    <property type="evidence" value="ECO:0007669"/>
    <property type="project" value="TreeGrafter"/>
</dbReference>
<dbReference type="PANTHER" id="PTHR24113">
    <property type="entry name" value="RAN GTPASE-ACTIVATING PROTEIN 1"/>
    <property type="match status" value="1"/>
</dbReference>
<evidence type="ECO:0000256" key="1">
    <source>
        <dbReference type="ARBA" id="ARBA00022468"/>
    </source>
</evidence>
<reference evidence="4 5" key="1">
    <citation type="submission" date="2019-07" db="EMBL/GenBank/DDBJ databases">
        <title>Genomics analysis of Aphanomyces spp. identifies a new class of oomycete effector associated with host adaptation.</title>
        <authorList>
            <person name="Gaulin E."/>
        </authorList>
    </citation>
    <scope>NUCLEOTIDE SEQUENCE [LARGE SCALE GENOMIC DNA]</scope>
    <source>
        <strain evidence="4 5">ATCC 201684</strain>
    </source>
</reference>
<evidence type="ECO:0000313" key="5">
    <source>
        <dbReference type="Proteomes" id="UP000481153"/>
    </source>
</evidence>
<evidence type="ECO:0000256" key="2">
    <source>
        <dbReference type="ARBA" id="ARBA00022614"/>
    </source>
</evidence>
<evidence type="ECO:0000256" key="3">
    <source>
        <dbReference type="ARBA" id="ARBA00022737"/>
    </source>
</evidence>
<dbReference type="GO" id="GO:0031267">
    <property type="term" value="F:small GTPase binding"/>
    <property type="evidence" value="ECO:0007669"/>
    <property type="project" value="TreeGrafter"/>
</dbReference>
<evidence type="ECO:0000313" key="4">
    <source>
        <dbReference type="EMBL" id="KAF0738410.1"/>
    </source>
</evidence>
<dbReference type="InterPro" id="IPR032675">
    <property type="entry name" value="LRR_dom_sf"/>
</dbReference>
<keyword evidence="3" id="KW-0677">Repeat</keyword>
<dbReference type="Gene3D" id="3.80.10.10">
    <property type="entry name" value="Ribonuclease Inhibitor"/>
    <property type="match status" value="2"/>
</dbReference>
<dbReference type="InterPro" id="IPR027038">
    <property type="entry name" value="RanGap"/>
</dbReference>
<dbReference type="VEuPathDB" id="FungiDB:AeMF1_010968"/>
<name>A0A6G0XE59_9STRA</name>
<dbReference type="GO" id="GO:0005096">
    <property type="term" value="F:GTPase activator activity"/>
    <property type="evidence" value="ECO:0007669"/>
    <property type="project" value="UniProtKB-KW"/>
</dbReference>
<organism evidence="4 5">
    <name type="scientific">Aphanomyces euteiches</name>
    <dbReference type="NCBI Taxonomy" id="100861"/>
    <lineage>
        <taxon>Eukaryota</taxon>
        <taxon>Sar</taxon>
        <taxon>Stramenopiles</taxon>
        <taxon>Oomycota</taxon>
        <taxon>Saprolegniomycetes</taxon>
        <taxon>Saprolegniales</taxon>
        <taxon>Verrucalvaceae</taxon>
        <taxon>Aphanomyces</taxon>
    </lineage>
</organism>